<keyword evidence="2" id="KW-1185">Reference proteome</keyword>
<comment type="caution">
    <text evidence="1">The sequence shown here is derived from an EMBL/GenBank/DDBJ whole genome shotgun (WGS) entry which is preliminary data.</text>
</comment>
<proteinExistence type="predicted"/>
<organism evidence="1 2">
    <name type="scientific">Streptomyces fragilis</name>
    <dbReference type="NCBI Taxonomy" id="67301"/>
    <lineage>
        <taxon>Bacteria</taxon>
        <taxon>Bacillati</taxon>
        <taxon>Actinomycetota</taxon>
        <taxon>Actinomycetes</taxon>
        <taxon>Kitasatosporales</taxon>
        <taxon>Streptomycetaceae</taxon>
        <taxon>Streptomyces</taxon>
    </lineage>
</organism>
<reference evidence="1 2" key="1">
    <citation type="submission" date="2024-06" db="EMBL/GenBank/DDBJ databases">
        <title>The Natural Products Discovery Center: Release of the First 8490 Sequenced Strains for Exploring Actinobacteria Biosynthetic Diversity.</title>
        <authorList>
            <person name="Kalkreuter E."/>
            <person name="Kautsar S.A."/>
            <person name="Yang D."/>
            <person name="Bader C.D."/>
            <person name="Teijaro C.N."/>
            <person name="Fluegel L."/>
            <person name="Davis C.M."/>
            <person name="Simpson J.R."/>
            <person name="Lauterbach L."/>
            <person name="Steele A.D."/>
            <person name="Gui C."/>
            <person name="Meng S."/>
            <person name="Li G."/>
            <person name="Viehrig K."/>
            <person name="Ye F."/>
            <person name="Su P."/>
            <person name="Kiefer A.F."/>
            <person name="Nichols A."/>
            <person name="Cepeda A.J."/>
            <person name="Yan W."/>
            <person name="Fan B."/>
            <person name="Jiang Y."/>
            <person name="Adhikari A."/>
            <person name="Zheng C.-J."/>
            <person name="Schuster L."/>
            <person name="Cowan T.M."/>
            <person name="Smanski M.J."/>
            <person name="Chevrette M.G."/>
            <person name="De Carvalho L.P.S."/>
            <person name="Shen B."/>
        </authorList>
    </citation>
    <scope>NUCLEOTIDE SEQUENCE [LARGE SCALE GENOMIC DNA]</scope>
    <source>
        <strain evidence="1 2">NPDC038104</strain>
    </source>
</reference>
<sequence length="50" mass="5677">MSGSSMLRRYTFQPRRGTVTLFLNRLANGPFKRRVGSKYRSAADSAAHCR</sequence>
<evidence type="ECO:0000313" key="2">
    <source>
        <dbReference type="Proteomes" id="UP001550850"/>
    </source>
</evidence>
<protein>
    <submittedName>
        <fullName evidence="1">Uncharacterized protein</fullName>
    </submittedName>
</protein>
<evidence type="ECO:0000313" key="1">
    <source>
        <dbReference type="EMBL" id="MEU3556380.1"/>
    </source>
</evidence>
<gene>
    <name evidence="1" type="ORF">AB0E65_19540</name>
</gene>
<dbReference type="EMBL" id="JBEZUR010000032">
    <property type="protein sequence ID" value="MEU3556380.1"/>
    <property type="molecule type" value="Genomic_DNA"/>
</dbReference>
<dbReference type="RefSeq" id="WP_359290532.1">
    <property type="nucleotide sequence ID" value="NZ_JBEZUR010000032.1"/>
</dbReference>
<dbReference type="Proteomes" id="UP001550850">
    <property type="component" value="Unassembled WGS sequence"/>
</dbReference>
<name>A0ABV2YKW5_9ACTN</name>
<accession>A0ABV2YKW5</accession>